<protein>
    <submittedName>
        <fullName evidence="1">Uncharacterized protein</fullName>
    </submittedName>
</protein>
<sequence>MDLEEHPVKYYNQFMDRRGRRLIGVHKQAYAPPEKDAPQGSKILAGKLPVCQAQKASH</sequence>
<evidence type="ECO:0000313" key="1">
    <source>
        <dbReference type="EMBL" id="EDP15994.1"/>
    </source>
</evidence>
<accession>A8RUZ2</accession>
<organism evidence="1 2">
    <name type="scientific">Enterocloster bolteae (strain ATCC BAA-613 / DSM 15670 / CCUG 46953 / JCM 12243 / WAL 16351)</name>
    <name type="common">Clostridium bolteae</name>
    <dbReference type="NCBI Taxonomy" id="411902"/>
    <lineage>
        <taxon>Bacteria</taxon>
        <taxon>Bacillati</taxon>
        <taxon>Bacillota</taxon>
        <taxon>Clostridia</taxon>
        <taxon>Lachnospirales</taxon>
        <taxon>Lachnospiraceae</taxon>
        <taxon>Enterocloster</taxon>
    </lineage>
</organism>
<dbReference type="AlphaFoldDB" id="A8RUZ2"/>
<gene>
    <name evidence="1" type="ORF">CLOBOL_04165</name>
</gene>
<reference evidence="1 2" key="2">
    <citation type="submission" date="2007-09" db="EMBL/GenBank/DDBJ databases">
        <title>Draft genome sequence of Clostridium bolteae (ATCC BAA-613).</title>
        <authorList>
            <person name="Sudarsanam P."/>
            <person name="Ley R."/>
            <person name="Guruge J."/>
            <person name="Turnbaugh P.J."/>
            <person name="Mahowald M."/>
            <person name="Liep D."/>
            <person name="Gordon J."/>
        </authorList>
    </citation>
    <scope>NUCLEOTIDE SEQUENCE [LARGE SCALE GENOMIC DNA]</scope>
    <source>
        <strain evidence="2">ATCC BAA-613 / DSM 15670 / CCUG 46953 / JCM 12243 / WAL 16351</strain>
    </source>
</reference>
<dbReference type="HOGENOM" id="CLU_2971267_0_0_9"/>
<comment type="caution">
    <text evidence="1">The sequence shown here is derived from an EMBL/GenBank/DDBJ whole genome shotgun (WGS) entry which is preliminary data.</text>
</comment>
<evidence type="ECO:0000313" key="2">
    <source>
        <dbReference type="Proteomes" id="UP000005396"/>
    </source>
</evidence>
<dbReference type="Proteomes" id="UP000005396">
    <property type="component" value="Unassembled WGS sequence"/>
</dbReference>
<reference evidence="1 2" key="1">
    <citation type="submission" date="2007-08" db="EMBL/GenBank/DDBJ databases">
        <authorList>
            <person name="Fulton L."/>
            <person name="Clifton S."/>
            <person name="Fulton B."/>
            <person name="Xu J."/>
            <person name="Minx P."/>
            <person name="Pepin K.H."/>
            <person name="Johnson M."/>
            <person name="Thiruvilangam P."/>
            <person name="Bhonagiri V."/>
            <person name="Nash W.E."/>
            <person name="Mardis E.R."/>
            <person name="Wilson R.K."/>
        </authorList>
    </citation>
    <scope>NUCLEOTIDE SEQUENCE [LARGE SCALE GENOMIC DNA]</scope>
    <source>
        <strain evidence="2">ATCC BAA-613 / DSM 15670 / CCUG 46953 / JCM 12243 / WAL 16351</strain>
    </source>
</reference>
<name>A8RUZ2_ENTBW</name>
<dbReference type="EMBL" id="ABCC02000033">
    <property type="protein sequence ID" value="EDP15994.1"/>
    <property type="molecule type" value="Genomic_DNA"/>
</dbReference>
<dbReference type="PaxDb" id="411902-CLOBOL_04165"/>
<proteinExistence type="predicted"/>